<keyword evidence="4" id="KW-1185">Reference proteome</keyword>
<reference evidence="4" key="1">
    <citation type="journal article" date="2014" name="Stand. Genomic Sci.">
        <title>Complete genome sequence of Burkholderia phymatum STM815(T), a broad host range and efficient nitrogen-fixing symbiont of Mimosa species.</title>
        <authorList>
            <person name="Moulin L."/>
            <person name="Klonowska A."/>
            <person name="Caroline B."/>
            <person name="Booth K."/>
            <person name="Vriezen J.A."/>
            <person name="Melkonian R."/>
            <person name="James E.K."/>
            <person name="Young J.P."/>
            <person name="Bena G."/>
            <person name="Hauser L."/>
            <person name="Land M."/>
            <person name="Kyrpides N."/>
            <person name="Bruce D."/>
            <person name="Chain P."/>
            <person name="Copeland A."/>
            <person name="Pitluck S."/>
            <person name="Woyke T."/>
            <person name="Lizotte-Waniewski M."/>
            <person name="Bristow J."/>
            <person name="Riley M."/>
        </authorList>
    </citation>
    <scope>NUCLEOTIDE SEQUENCE [LARGE SCALE GENOMIC DNA]</scope>
    <source>
        <strain evidence="4">DSM 17167 / CIP 108236 / LMG 21445 / STM815</strain>
        <plasmid evidence="4">Plasmid pBPHY01</plasmid>
    </source>
</reference>
<dbReference type="PANTHER" id="PTHR37951:SF1">
    <property type="entry name" value="TYPE VI SECRETION SYSTEM COMPONENT TSSA1"/>
    <property type="match status" value="1"/>
</dbReference>
<dbReference type="RefSeq" id="WP_012406176.1">
    <property type="nucleotide sequence ID" value="NC_010625.1"/>
</dbReference>
<dbReference type="InterPro" id="IPR010657">
    <property type="entry name" value="ImpA_N"/>
</dbReference>
<evidence type="ECO:0000256" key="1">
    <source>
        <dbReference type="SAM" id="MobiDB-lite"/>
    </source>
</evidence>
<geneLocation type="plasmid" evidence="3 4">
    <name>pBPHY01</name>
</geneLocation>
<organism evidence="3 4">
    <name type="scientific">Paraburkholderia phymatum (strain DSM 17167 / CIP 108236 / LMG 21445 / STM815)</name>
    <name type="common">Burkholderia phymatum</name>
    <dbReference type="NCBI Taxonomy" id="391038"/>
    <lineage>
        <taxon>Bacteria</taxon>
        <taxon>Pseudomonadati</taxon>
        <taxon>Pseudomonadota</taxon>
        <taxon>Betaproteobacteria</taxon>
        <taxon>Burkholderiales</taxon>
        <taxon>Burkholderiaceae</taxon>
        <taxon>Paraburkholderia</taxon>
    </lineage>
</organism>
<feature type="region of interest" description="Disordered" evidence="1">
    <location>
        <begin position="250"/>
        <end position="302"/>
    </location>
</feature>
<name>B2JTW7_PARP8</name>
<protein>
    <submittedName>
        <fullName evidence="3">ImpA domain protein</fullName>
    </submittedName>
</protein>
<dbReference type="InterPro" id="IPR017740">
    <property type="entry name" value="TssA-like"/>
</dbReference>
<dbReference type="EMBL" id="CP001045">
    <property type="protein sequence ID" value="ACC76020.1"/>
    <property type="molecule type" value="Genomic_DNA"/>
</dbReference>
<dbReference type="Proteomes" id="UP000001192">
    <property type="component" value="Plasmid pBPHY01"/>
</dbReference>
<feature type="domain" description="ImpA N-terminal" evidence="2">
    <location>
        <begin position="22"/>
        <end position="147"/>
    </location>
</feature>
<evidence type="ECO:0000313" key="3">
    <source>
        <dbReference type="EMBL" id="ACC76020.1"/>
    </source>
</evidence>
<dbReference type="HOGENOM" id="CLU_060104_0_0_4"/>
<keyword evidence="3" id="KW-0614">Plasmid</keyword>
<accession>B2JTW7</accession>
<dbReference type="PANTHER" id="PTHR37951">
    <property type="entry name" value="CYTOPLASMIC PROTEIN-RELATED"/>
    <property type="match status" value="1"/>
</dbReference>
<dbReference type="OrthoDB" id="9771118at2"/>
<gene>
    <name evidence="3" type="ordered locus">Bphy_7014</name>
</gene>
<sequence>MSSNGKKNPQKPGSRVATHDWMAPISAGSPCGSDLEYDPEFVVLSASVAAKATAQYGDFVGTPEPVNWSDVDRDCRRLMVRSKDVRLAVLFTRCRTRLAAAAGFAEGLGLLSGWLATFPDQVHPQPAVDEDRSAALEIRMNALQALTDTDGLIADLREIALTRSTATRLQLRDVERAFAHPRPSDALTPDSVTRLLDELRMRHPEVLAGFDEALESLTAIEGWCREHLDAYAPDLGALRRMLCHVARPADSGPVHDASGDAGGAYPDSDDAALAGDLPAAVDEHEADTAPEPRASPVTGKTPDRQAALSLIREARQWFEQHEPSSPIPVLLHRAEQFVGKRYPEVVGAIPADLLEQWEREA</sequence>
<dbReference type="Pfam" id="PF06812">
    <property type="entry name" value="ImpA_N"/>
    <property type="match status" value="1"/>
</dbReference>
<proteinExistence type="predicted"/>
<dbReference type="AlphaFoldDB" id="B2JTW7"/>
<evidence type="ECO:0000313" key="4">
    <source>
        <dbReference type="Proteomes" id="UP000001192"/>
    </source>
</evidence>
<dbReference type="KEGG" id="bph:Bphy_7014"/>
<evidence type="ECO:0000259" key="2">
    <source>
        <dbReference type="Pfam" id="PF06812"/>
    </source>
</evidence>
<feature type="compositionally biased region" description="Low complexity" evidence="1">
    <location>
        <begin position="271"/>
        <end position="280"/>
    </location>
</feature>